<feature type="non-terminal residue" evidence="2">
    <location>
        <position position="61"/>
    </location>
</feature>
<dbReference type="Proteomes" id="UP000028834">
    <property type="component" value="Unassembled WGS sequence"/>
</dbReference>
<gene>
    <name evidence="2" type="ORF">TGRUB_266290</name>
</gene>
<protein>
    <submittedName>
        <fullName evidence="2">Uncharacterized protein</fullName>
    </submittedName>
</protein>
<evidence type="ECO:0000313" key="3">
    <source>
        <dbReference type="Proteomes" id="UP000028834"/>
    </source>
</evidence>
<dbReference type="EMBL" id="AFYV02002989">
    <property type="protein sequence ID" value="KFG56977.1"/>
    <property type="molecule type" value="Genomic_DNA"/>
</dbReference>
<proteinExistence type="predicted"/>
<dbReference type="AlphaFoldDB" id="A0A086LK09"/>
<evidence type="ECO:0000256" key="1">
    <source>
        <dbReference type="SAM" id="MobiDB-lite"/>
    </source>
</evidence>
<sequence length="61" mass="6705">MEREKVESHCEEVRRGNVERKEIGGKVKRATGKSAGHRTEGTREPAKKELSSVSVKVEAAA</sequence>
<dbReference type="VEuPathDB" id="ToxoDB:TGRUB_266290"/>
<name>A0A086LK09_TOXGO</name>
<evidence type="ECO:0000313" key="2">
    <source>
        <dbReference type="EMBL" id="KFG56977.1"/>
    </source>
</evidence>
<feature type="region of interest" description="Disordered" evidence="1">
    <location>
        <begin position="24"/>
        <end position="61"/>
    </location>
</feature>
<comment type="caution">
    <text evidence="2">The sequence shown here is derived from an EMBL/GenBank/DDBJ whole genome shotgun (WGS) entry which is preliminary data.</text>
</comment>
<organism evidence="2 3">
    <name type="scientific">Toxoplasma gondii RUB</name>
    <dbReference type="NCBI Taxonomy" id="935652"/>
    <lineage>
        <taxon>Eukaryota</taxon>
        <taxon>Sar</taxon>
        <taxon>Alveolata</taxon>
        <taxon>Apicomplexa</taxon>
        <taxon>Conoidasida</taxon>
        <taxon>Coccidia</taxon>
        <taxon>Eucoccidiorida</taxon>
        <taxon>Eimeriorina</taxon>
        <taxon>Sarcocystidae</taxon>
        <taxon>Toxoplasma</taxon>
    </lineage>
</organism>
<accession>A0A086LK09</accession>
<reference evidence="2 3" key="1">
    <citation type="submission" date="2014-05" db="EMBL/GenBank/DDBJ databases">
        <authorList>
            <person name="Sibley D."/>
            <person name="Venepally P."/>
            <person name="Karamycheva S."/>
            <person name="Hadjithomas M."/>
            <person name="Khan A."/>
            <person name="Brunk B."/>
            <person name="Roos D."/>
            <person name="Caler E."/>
            <person name="Lorenzi H."/>
        </authorList>
    </citation>
    <scope>NUCLEOTIDE SEQUENCE [LARGE SCALE GENOMIC DNA]</scope>
    <source>
        <strain evidence="2 3">RUB</strain>
    </source>
</reference>
<feature type="compositionally biased region" description="Basic and acidic residues" evidence="1">
    <location>
        <begin position="37"/>
        <end position="50"/>
    </location>
</feature>